<reference evidence="2 3" key="3">
    <citation type="submission" date="2019-03" db="EMBL/GenBank/DDBJ databases">
        <title>An improved genome assembly of the fluke Schistosoma japonicum.</title>
        <authorList>
            <person name="Hu W."/>
            <person name="Luo F."/>
            <person name="Yin M."/>
            <person name="Mo X."/>
            <person name="Sun C."/>
            <person name="Wu Q."/>
            <person name="Zhu B."/>
            <person name="Xiang M."/>
            <person name="Wang J."/>
            <person name="Wang Y."/>
            <person name="Zhang T."/>
            <person name="Xu B."/>
            <person name="Zheng H."/>
            <person name="Feng Z."/>
        </authorList>
    </citation>
    <scope>NUCLEOTIDE SEQUENCE [LARGE SCALE GENOMIC DNA]</scope>
    <source>
        <strain evidence="2">HuSjv2</strain>
        <tissue evidence="2">Worms</tissue>
    </source>
</reference>
<reference evidence="1" key="2">
    <citation type="submission" date="2009-03" db="EMBL/GenBank/DDBJ databases">
        <authorList>
            <person name="Gang L."/>
        </authorList>
    </citation>
    <scope>NUCLEOTIDE SEQUENCE</scope>
    <source>
        <strain evidence="1">Anhui</strain>
    </source>
</reference>
<dbReference type="EMBL" id="FN313961">
    <property type="protein sequence ID" value="CAX69695.1"/>
    <property type="molecule type" value="mRNA"/>
</dbReference>
<dbReference type="Proteomes" id="UP000311919">
    <property type="component" value="Unassembled WGS sequence"/>
</dbReference>
<evidence type="ECO:0000313" key="2">
    <source>
        <dbReference type="EMBL" id="TNN07616.1"/>
    </source>
</evidence>
<dbReference type="OrthoDB" id="6236025at2759"/>
<evidence type="ECO:0000313" key="1">
    <source>
        <dbReference type="EMBL" id="CAX69695.1"/>
    </source>
</evidence>
<keyword evidence="3" id="KW-1185">Reference proteome</keyword>
<protein>
    <submittedName>
        <fullName evidence="1">Uncharacterized protein</fullName>
    </submittedName>
</protein>
<sequence>MSAFQNVDSVGNVSDLSIAITSSSASAEGSDCCSSPCRSRKRYECVPESMKTTQNYIIQRIRNRSAVRKFREKLKTTAKRQEDVKANLISLTKLYDNELVRIKHSKQQLELLLYRHAAHKNIVSQLNEILSAEAQARLNFQTQLASVQALFDSSIMDSVDLF</sequence>
<proteinExistence type="evidence at transcript level"/>
<name>C1L4R7_SCHJA</name>
<accession>C1L4R7</accession>
<reference evidence="1" key="1">
    <citation type="journal article" date="2009" name="Nature">
        <title>The Schistosoma japonicum genome reveals features of host-parasite interplay.</title>
        <authorList>
            <person name="Liu F."/>
            <person name="Zhou Y."/>
            <person name="Wang Z.Q."/>
            <person name="Lu G."/>
            <person name="Zheng H."/>
            <person name="Brindley P.J."/>
            <person name="McManus D.P."/>
            <person name="Blair D."/>
            <person name="Zhang Q.H."/>
            <person name="Zhong Y."/>
            <person name="Wang S."/>
            <person name="Han Z.G."/>
            <person name="Chen Z."/>
        </authorList>
    </citation>
    <scope>NUCLEOTIDE SEQUENCE</scope>
    <source>
        <strain evidence="1">Anhui</strain>
    </source>
</reference>
<evidence type="ECO:0000313" key="3">
    <source>
        <dbReference type="Proteomes" id="UP000311919"/>
    </source>
</evidence>
<dbReference type="EMBL" id="SKCS01000425">
    <property type="protein sequence ID" value="TNN07616.1"/>
    <property type="molecule type" value="Genomic_DNA"/>
</dbReference>
<gene>
    <name evidence="2" type="ORF">EWB00_007600</name>
</gene>
<organism evidence="1">
    <name type="scientific">Schistosoma japonicum</name>
    <name type="common">Blood fluke</name>
    <dbReference type="NCBI Taxonomy" id="6182"/>
    <lineage>
        <taxon>Eukaryota</taxon>
        <taxon>Metazoa</taxon>
        <taxon>Spiralia</taxon>
        <taxon>Lophotrochozoa</taxon>
        <taxon>Platyhelminthes</taxon>
        <taxon>Trematoda</taxon>
        <taxon>Digenea</taxon>
        <taxon>Strigeidida</taxon>
        <taxon>Schistosomatoidea</taxon>
        <taxon>Schistosomatidae</taxon>
        <taxon>Schistosoma</taxon>
    </lineage>
</organism>
<dbReference type="AlphaFoldDB" id="C1L4R7"/>